<reference evidence="3" key="1">
    <citation type="submission" date="2020-02" db="EMBL/GenBank/DDBJ databases">
        <authorList>
            <person name="Meier V. D."/>
        </authorList>
    </citation>
    <scope>NUCLEOTIDE SEQUENCE</scope>
    <source>
        <strain evidence="3">AVDCRST_MAG46</strain>
    </source>
</reference>
<proteinExistence type="predicted"/>
<evidence type="ECO:0000256" key="1">
    <source>
        <dbReference type="SAM" id="MobiDB-lite"/>
    </source>
</evidence>
<dbReference type="InterPro" id="IPR025329">
    <property type="entry name" value="DUF4235"/>
</dbReference>
<gene>
    <name evidence="3" type="ORF">AVDCRST_MAG46-1198</name>
</gene>
<keyword evidence="2" id="KW-1133">Transmembrane helix</keyword>
<feature type="compositionally biased region" description="Polar residues" evidence="1">
    <location>
        <begin position="7"/>
        <end position="24"/>
    </location>
</feature>
<dbReference type="EMBL" id="CADCUD010000083">
    <property type="protein sequence ID" value="CAA9327136.1"/>
    <property type="molecule type" value="Genomic_DNA"/>
</dbReference>
<dbReference type="Pfam" id="PF14019">
    <property type="entry name" value="DUF4235"/>
    <property type="match status" value="1"/>
</dbReference>
<evidence type="ECO:0000256" key="2">
    <source>
        <dbReference type="SAM" id="Phobius"/>
    </source>
</evidence>
<sequence length="132" mass="14129">MARRQKSPSTDQAAALASSGSTTEKGTRKKKQSKRLWSVYVRSASVLAAVSSAQAVNLVWRASLGRKAPASPENPEVTMREAVAWAIVSGSAAQLARIVATRRAVDYWVRSTGQLPPGIKPSQITPGITKRD</sequence>
<name>A0A6J4LB33_9ACTN</name>
<keyword evidence="2" id="KW-0812">Transmembrane</keyword>
<keyword evidence="2" id="KW-0472">Membrane</keyword>
<feature type="region of interest" description="Disordered" evidence="1">
    <location>
        <begin position="1"/>
        <end position="33"/>
    </location>
</feature>
<evidence type="ECO:0000313" key="3">
    <source>
        <dbReference type="EMBL" id="CAA9327136.1"/>
    </source>
</evidence>
<protein>
    <recommendedName>
        <fullName evidence="4">DUF4235 domain-containing protein</fullName>
    </recommendedName>
</protein>
<accession>A0A6J4LB33</accession>
<dbReference type="AlphaFoldDB" id="A0A6J4LB33"/>
<evidence type="ECO:0008006" key="4">
    <source>
        <dbReference type="Google" id="ProtNLM"/>
    </source>
</evidence>
<organism evidence="3">
    <name type="scientific">uncultured Nocardioidaceae bacterium</name>
    <dbReference type="NCBI Taxonomy" id="253824"/>
    <lineage>
        <taxon>Bacteria</taxon>
        <taxon>Bacillati</taxon>
        <taxon>Actinomycetota</taxon>
        <taxon>Actinomycetes</taxon>
        <taxon>Propionibacteriales</taxon>
        <taxon>Nocardioidaceae</taxon>
        <taxon>environmental samples</taxon>
    </lineage>
</organism>
<feature type="transmembrane region" description="Helical" evidence="2">
    <location>
        <begin position="39"/>
        <end position="62"/>
    </location>
</feature>